<dbReference type="AlphaFoldDB" id="A0A6V8N3Y7"/>
<dbReference type="InterPro" id="IPR002104">
    <property type="entry name" value="Integrase_catalytic"/>
</dbReference>
<dbReference type="GO" id="GO:0015074">
    <property type="term" value="P:DNA integration"/>
    <property type="evidence" value="ECO:0007669"/>
    <property type="project" value="UniProtKB-KW"/>
</dbReference>
<dbReference type="InterPro" id="IPR011010">
    <property type="entry name" value="DNA_brk_join_enz"/>
</dbReference>
<dbReference type="EMBL" id="BLXZ01000002">
    <property type="protein sequence ID" value="GFO67226.1"/>
    <property type="molecule type" value="Genomic_DNA"/>
</dbReference>
<dbReference type="Pfam" id="PF00589">
    <property type="entry name" value="Phage_integrase"/>
    <property type="match status" value="1"/>
</dbReference>
<keyword evidence="9" id="KW-1185">Reference proteome</keyword>
<evidence type="ECO:0000313" key="8">
    <source>
        <dbReference type="EMBL" id="GFO67226.1"/>
    </source>
</evidence>
<dbReference type="SUPFAM" id="SSF56349">
    <property type="entry name" value="DNA breaking-rejoining enzymes"/>
    <property type="match status" value="1"/>
</dbReference>
<reference evidence="9" key="1">
    <citation type="submission" date="2020-06" db="EMBL/GenBank/DDBJ databases">
        <title>Draft genomic sequecing of Geomonas sp. Red745.</title>
        <authorList>
            <person name="Itoh H."/>
            <person name="Xu Z.X."/>
            <person name="Ushijima N."/>
            <person name="Masuda Y."/>
            <person name="Shiratori Y."/>
            <person name="Senoo K."/>
        </authorList>
    </citation>
    <scope>NUCLEOTIDE SEQUENCE [LARGE SCALE GENOMIC DNA]</scope>
    <source>
        <strain evidence="9">Red745</strain>
    </source>
</reference>
<dbReference type="Gene3D" id="3.30.160.390">
    <property type="entry name" value="Integrase, DNA-binding domain"/>
    <property type="match status" value="1"/>
</dbReference>
<evidence type="ECO:0000256" key="1">
    <source>
        <dbReference type="ARBA" id="ARBA00008857"/>
    </source>
</evidence>
<dbReference type="CDD" id="cd00801">
    <property type="entry name" value="INT_P4_C"/>
    <property type="match status" value="1"/>
</dbReference>
<dbReference type="PANTHER" id="PTHR30629">
    <property type="entry name" value="PROPHAGE INTEGRASE"/>
    <property type="match status" value="1"/>
</dbReference>
<evidence type="ECO:0000256" key="2">
    <source>
        <dbReference type="ARBA" id="ARBA00022908"/>
    </source>
</evidence>
<comment type="similarity">
    <text evidence="1">Belongs to the 'phage' integrase family.</text>
</comment>
<evidence type="ECO:0000313" key="9">
    <source>
        <dbReference type="Proteomes" id="UP000587586"/>
    </source>
</evidence>
<name>A0A6V8N3Y7_9BACT</name>
<feature type="domain" description="Tyr recombinase" evidence="6">
    <location>
        <begin position="214"/>
        <end position="398"/>
    </location>
</feature>
<sequence length="441" mass="51216">MRFTDRYIASLKPQEKRYVVRGGKGFALRVLPSGHKTFLFIYDYDGRRREMDLGTYPLKTLAEAHAAHVQAYAMLHDPVRPRDPLEERKKEREAEKSQREEIRRQPTVGALVEEYLGYAREKKKCWGEDKRILEKDVLPHWKNRMAQEISRRDVLHLLDGMKRRGPAITLNTFKIIRRMYKFAMKREIVSSSPCVGFEKYDELPVVPSRERTLDEREIRIFWESVDKAGISPEVVRALKLILVTCQRPGEVITMHRSQIKDRWWEFTPKRTRVTIEHPRPQRIYLTDLALELIGDDEGYIFPSPTGNGPITERAVGYAVRRNIKGYKRKKPAKDPKAGDVPKMVPVPEERKMELAHFTPHDLRRTGATMIASLGFSDEIIDAVLSHLKKGIIKVYNRHGYDLEKQTAMEAWERKLLALITGRTEVKVLPFRRSPTPPSGEA</sequence>
<accession>A0A6V8N3Y7</accession>
<dbReference type="Gene3D" id="1.10.150.130">
    <property type="match status" value="1"/>
</dbReference>
<evidence type="ECO:0000259" key="6">
    <source>
        <dbReference type="Pfam" id="PF00589"/>
    </source>
</evidence>
<dbReference type="GO" id="GO:0006310">
    <property type="term" value="P:DNA recombination"/>
    <property type="evidence" value="ECO:0007669"/>
    <property type="project" value="UniProtKB-KW"/>
</dbReference>
<evidence type="ECO:0000256" key="4">
    <source>
        <dbReference type="ARBA" id="ARBA00023172"/>
    </source>
</evidence>
<keyword evidence="3" id="KW-0238">DNA-binding</keyword>
<protein>
    <submittedName>
        <fullName evidence="8">Integrase</fullName>
    </submittedName>
</protein>
<comment type="caution">
    <text evidence="8">The sequence shown here is derived from an EMBL/GenBank/DDBJ whole genome shotgun (WGS) entry which is preliminary data.</text>
</comment>
<feature type="domain" description="Integrase DNA-binding" evidence="7">
    <location>
        <begin position="3"/>
        <end position="90"/>
    </location>
</feature>
<dbReference type="Proteomes" id="UP000587586">
    <property type="component" value="Unassembled WGS sequence"/>
</dbReference>
<dbReference type="GO" id="GO:0003677">
    <property type="term" value="F:DNA binding"/>
    <property type="evidence" value="ECO:0007669"/>
    <property type="project" value="UniProtKB-KW"/>
</dbReference>
<dbReference type="InterPro" id="IPR025166">
    <property type="entry name" value="Integrase_DNA_bind_dom"/>
</dbReference>
<dbReference type="InterPro" id="IPR050808">
    <property type="entry name" value="Phage_Integrase"/>
</dbReference>
<dbReference type="InterPro" id="IPR010998">
    <property type="entry name" value="Integrase_recombinase_N"/>
</dbReference>
<evidence type="ECO:0000259" key="7">
    <source>
        <dbReference type="Pfam" id="PF13356"/>
    </source>
</evidence>
<organism evidence="8 9">
    <name type="scientific">Geomonas limicola</name>
    <dbReference type="NCBI Taxonomy" id="2740186"/>
    <lineage>
        <taxon>Bacteria</taxon>
        <taxon>Pseudomonadati</taxon>
        <taxon>Thermodesulfobacteriota</taxon>
        <taxon>Desulfuromonadia</taxon>
        <taxon>Geobacterales</taxon>
        <taxon>Geobacteraceae</taxon>
        <taxon>Geomonas</taxon>
    </lineage>
</organism>
<feature type="region of interest" description="Disordered" evidence="5">
    <location>
        <begin position="80"/>
        <end position="103"/>
    </location>
</feature>
<keyword evidence="4" id="KW-0233">DNA recombination</keyword>
<dbReference type="InterPro" id="IPR038488">
    <property type="entry name" value="Integrase_DNA-bd_sf"/>
</dbReference>
<dbReference type="Pfam" id="PF13356">
    <property type="entry name" value="Arm-DNA-bind_3"/>
    <property type="match status" value="1"/>
</dbReference>
<dbReference type="PANTHER" id="PTHR30629:SF2">
    <property type="entry name" value="PROPHAGE INTEGRASE INTS-RELATED"/>
    <property type="match status" value="1"/>
</dbReference>
<proteinExistence type="inferred from homology"/>
<dbReference type="Gene3D" id="1.10.443.10">
    <property type="entry name" value="Intergrase catalytic core"/>
    <property type="match status" value="1"/>
</dbReference>
<evidence type="ECO:0000256" key="3">
    <source>
        <dbReference type="ARBA" id="ARBA00023125"/>
    </source>
</evidence>
<keyword evidence="2" id="KW-0229">DNA integration</keyword>
<dbReference type="InterPro" id="IPR013762">
    <property type="entry name" value="Integrase-like_cat_sf"/>
</dbReference>
<gene>
    <name evidence="8" type="ORF">GMLC_08050</name>
</gene>
<evidence type="ECO:0000256" key="5">
    <source>
        <dbReference type="SAM" id="MobiDB-lite"/>
    </source>
</evidence>
<dbReference type="RefSeq" id="WP_183359780.1">
    <property type="nucleotide sequence ID" value="NZ_BLXZ01000002.1"/>
</dbReference>